<proteinExistence type="predicted"/>
<name>A0AAE1RZP3_9SOLA</name>
<evidence type="ECO:0000313" key="2">
    <source>
        <dbReference type="EMBL" id="KAK4360690.1"/>
    </source>
</evidence>
<reference evidence="2" key="1">
    <citation type="submission" date="2023-12" db="EMBL/GenBank/DDBJ databases">
        <title>Genome assembly of Anisodus tanguticus.</title>
        <authorList>
            <person name="Wang Y.-J."/>
        </authorList>
    </citation>
    <scope>NUCLEOTIDE SEQUENCE</scope>
    <source>
        <strain evidence="2">KB-2021</strain>
        <tissue evidence="2">Leaf</tissue>
    </source>
</reference>
<comment type="caution">
    <text evidence="2">The sequence shown here is derived from an EMBL/GenBank/DDBJ whole genome shotgun (WGS) entry which is preliminary data.</text>
</comment>
<protein>
    <submittedName>
        <fullName evidence="2">Uncharacterized protein</fullName>
    </submittedName>
</protein>
<gene>
    <name evidence="2" type="ORF">RND71_019642</name>
</gene>
<dbReference type="AlphaFoldDB" id="A0AAE1RZP3"/>
<evidence type="ECO:0000256" key="1">
    <source>
        <dbReference type="SAM" id="MobiDB-lite"/>
    </source>
</evidence>
<keyword evidence="3" id="KW-1185">Reference proteome</keyword>
<organism evidence="2 3">
    <name type="scientific">Anisodus tanguticus</name>
    <dbReference type="NCBI Taxonomy" id="243964"/>
    <lineage>
        <taxon>Eukaryota</taxon>
        <taxon>Viridiplantae</taxon>
        <taxon>Streptophyta</taxon>
        <taxon>Embryophyta</taxon>
        <taxon>Tracheophyta</taxon>
        <taxon>Spermatophyta</taxon>
        <taxon>Magnoliopsida</taxon>
        <taxon>eudicotyledons</taxon>
        <taxon>Gunneridae</taxon>
        <taxon>Pentapetalae</taxon>
        <taxon>asterids</taxon>
        <taxon>lamiids</taxon>
        <taxon>Solanales</taxon>
        <taxon>Solanaceae</taxon>
        <taxon>Solanoideae</taxon>
        <taxon>Hyoscyameae</taxon>
        <taxon>Anisodus</taxon>
    </lineage>
</organism>
<sequence length="193" mass="21653">MPKQNQVKNLFRGSSSQASSPSFGRVSLHPARSTHPIQPVIQSSSFVGGSSSSVGGSSQHVAPSSSSDEISSQPTKRRKVREEEVHSGNWHVQLIDFNEYGSAIGISDGLLAGVLGYLATNSRYFPIGFEKWPQMPKTFVNRVFTEILLPRFFFRNIDQESAKRHIDGLLNNKWKEFSLKSIKEYRRNHQESS</sequence>
<feature type="compositionally biased region" description="Low complexity" evidence="1">
    <location>
        <begin position="43"/>
        <end position="72"/>
    </location>
</feature>
<dbReference type="EMBL" id="JAVYJV010000010">
    <property type="protein sequence ID" value="KAK4360690.1"/>
    <property type="molecule type" value="Genomic_DNA"/>
</dbReference>
<evidence type="ECO:0000313" key="3">
    <source>
        <dbReference type="Proteomes" id="UP001291623"/>
    </source>
</evidence>
<accession>A0AAE1RZP3</accession>
<dbReference type="Proteomes" id="UP001291623">
    <property type="component" value="Unassembled WGS sequence"/>
</dbReference>
<feature type="region of interest" description="Disordered" evidence="1">
    <location>
        <begin position="1"/>
        <end position="84"/>
    </location>
</feature>